<gene>
    <name evidence="3" type="ORF">NQU54_46675</name>
</gene>
<dbReference type="PRINTS" id="PR00069">
    <property type="entry name" value="ALDKETRDTASE"/>
</dbReference>
<proteinExistence type="predicted"/>
<keyword evidence="4" id="KW-1185">Reference proteome</keyword>
<dbReference type="PANTHER" id="PTHR43625:SF40">
    <property type="entry name" value="ALDO-KETO REDUCTASE YAKC [NADP(+)]"/>
    <property type="match status" value="1"/>
</dbReference>
<dbReference type="GO" id="GO:0016491">
    <property type="term" value="F:oxidoreductase activity"/>
    <property type="evidence" value="ECO:0007669"/>
    <property type="project" value="UniProtKB-KW"/>
</dbReference>
<name>A0A9X2RZC8_STRMQ</name>
<keyword evidence="1" id="KW-0560">Oxidoreductase</keyword>
<protein>
    <submittedName>
        <fullName evidence="3">Aldo/keto reductase</fullName>
    </submittedName>
</protein>
<dbReference type="InterPro" id="IPR023210">
    <property type="entry name" value="NADP_OxRdtase_dom"/>
</dbReference>
<dbReference type="AlphaFoldDB" id="A0A9X2RZC8"/>
<sequence>MDIQQRIEQSGTVQIGDRTVHRMSFGAMRLADANIWGPPADRDNSVRVARRAVELGVDHIDTADSYAFGVTEEILREALHPYPDDLLIATKVGQAQVRPRVWEPVGRPSYLRQQCEASLRRLGVDRIGLLYLHRVDPKVPFEDQIGVMRELHDEGKIARFGLSSVTVEQIETARAIIDVAAVQNIFSVAARIGEEVLAYCEREGIPFVSWFPILSGTLATPGGVIAEVAMETESTPAQVALAWLLARSKMICPIPGTSSITHLEENVAASALRLTDDQIARLTTAQLPEDELAQFLTSGSAGE</sequence>
<dbReference type="InterPro" id="IPR036812">
    <property type="entry name" value="NAD(P)_OxRdtase_dom_sf"/>
</dbReference>
<evidence type="ECO:0000313" key="4">
    <source>
        <dbReference type="Proteomes" id="UP001142400"/>
    </source>
</evidence>
<organism evidence="3 4">
    <name type="scientific">Streptomyces malaysiensis subsp. samsunensis</name>
    <dbReference type="NCBI Taxonomy" id="459658"/>
    <lineage>
        <taxon>Bacteria</taxon>
        <taxon>Bacillati</taxon>
        <taxon>Actinomycetota</taxon>
        <taxon>Actinomycetes</taxon>
        <taxon>Kitasatosporales</taxon>
        <taxon>Streptomycetaceae</taxon>
        <taxon>Streptomyces</taxon>
        <taxon>Streptomyces violaceusniger group</taxon>
    </lineage>
</organism>
<dbReference type="SUPFAM" id="SSF51430">
    <property type="entry name" value="NAD(P)-linked oxidoreductase"/>
    <property type="match status" value="1"/>
</dbReference>
<dbReference type="Pfam" id="PF00248">
    <property type="entry name" value="Aldo_ket_red"/>
    <property type="match status" value="1"/>
</dbReference>
<dbReference type="PANTHER" id="PTHR43625">
    <property type="entry name" value="AFLATOXIN B1 ALDEHYDE REDUCTASE"/>
    <property type="match status" value="1"/>
</dbReference>
<reference evidence="3" key="1">
    <citation type="submission" date="2022-06" db="EMBL/GenBank/DDBJ databases">
        <title>WGS of actinobacteria.</title>
        <authorList>
            <person name="Thawai C."/>
        </authorList>
    </citation>
    <scope>NUCLEOTIDE SEQUENCE</scope>
    <source>
        <strain evidence="3">DSM 42010</strain>
    </source>
</reference>
<dbReference type="Proteomes" id="UP001142400">
    <property type="component" value="Unassembled WGS sequence"/>
</dbReference>
<dbReference type="RefSeq" id="WP_257636346.1">
    <property type="nucleotide sequence ID" value="NZ_JANIIC010000121.1"/>
</dbReference>
<dbReference type="EMBL" id="JANIIC010000121">
    <property type="protein sequence ID" value="MCQ8836292.1"/>
    <property type="molecule type" value="Genomic_DNA"/>
</dbReference>
<evidence type="ECO:0000259" key="2">
    <source>
        <dbReference type="Pfam" id="PF00248"/>
    </source>
</evidence>
<evidence type="ECO:0000256" key="1">
    <source>
        <dbReference type="ARBA" id="ARBA00023002"/>
    </source>
</evidence>
<dbReference type="Gene3D" id="3.20.20.100">
    <property type="entry name" value="NADP-dependent oxidoreductase domain"/>
    <property type="match status" value="1"/>
</dbReference>
<accession>A0A9X2RZC8</accession>
<dbReference type="CDD" id="cd19088">
    <property type="entry name" value="AKR_AKR13B1"/>
    <property type="match status" value="1"/>
</dbReference>
<dbReference type="InterPro" id="IPR050791">
    <property type="entry name" value="Aldo-Keto_reductase"/>
</dbReference>
<feature type="domain" description="NADP-dependent oxidoreductase" evidence="2">
    <location>
        <begin position="22"/>
        <end position="283"/>
    </location>
</feature>
<dbReference type="GO" id="GO:0005737">
    <property type="term" value="C:cytoplasm"/>
    <property type="evidence" value="ECO:0007669"/>
    <property type="project" value="TreeGrafter"/>
</dbReference>
<comment type="caution">
    <text evidence="3">The sequence shown here is derived from an EMBL/GenBank/DDBJ whole genome shotgun (WGS) entry which is preliminary data.</text>
</comment>
<dbReference type="InterPro" id="IPR020471">
    <property type="entry name" value="AKR"/>
</dbReference>
<evidence type="ECO:0000313" key="3">
    <source>
        <dbReference type="EMBL" id="MCQ8836292.1"/>
    </source>
</evidence>